<evidence type="ECO:0000313" key="2">
    <source>
        <dbReference type="EMBL" id="OIR00061.1"/>
    </source>
</evidence>
<keyword evidence="1" id="KW-0812">Transmembrane</keyword>
<comment type="caution">
    <text evidence="2">The sequence shown here is derived from an EMBL/GenBank/DDBJ whole genome shotgun (WGS) entry which is preliminary data.</text>
</comment>
<sequence length="122" mass="13949">MAVKNKQVDPNKYSKNKDIDPESKRSVLYSVISMGLMLIGIVGIALELFREDGWLKMLLHKIFQSTTNMMAIPVIILVLWLLNRWMTSPNKSEMSKNGDFPMYVMMAIGAYYSYKLVTTGSF</sequence>
<evidence type="ECO:0000256" key="1">
    <source>
        <dbReference type="SAM" id="Phobius"/>
    </source>
</evidence>
<reference evidence="2" key="1">
    <citation type="submission" date="2016-10" db="EMBL/GenBank/DDBJ databases">
        <title>Sequence of Gallionella enrichment culture.</title>
        <authorList>
            <person name="Poehlein A."/>
            <person name="Muehling M."/>
            <person name="Daniel R."/>
        </authorList>
    </citation>
    <scope>NUCLEOTIDE SEQUENCE</scope>
</reference>
<keyword evidence="1" id="KW-0472">Membrane</keyword>
<gene>
    <name evidence="2" type="ORF">GALL_178820</name>
</gene>
<dbReference type="EMBL" id="MLJW01000099">
    <property type="protein sequence ID" value="OIR00061.1"/>
    <property type="molecule type" value="Genomic_DNA"/>
</dbReference>
<keyword evidence="1" id="KW-1133">Transmembrane helix</keyword>
<feature type="transmembrane region" description="Helical" evidence="1">
    <location>
        <begin position="58"/>
        <end position="80"/>
    </location>
</feature>
<protein>
    <submittedName>
        <fullName evidence="2">Uncharacterized protein</fullName>
    </submittedName>
</protein>
<proteinExistence type="predicted"/>
<organism evidence="2">
    <name type="scientific">mine drainage metagenome</name>
    <dbReference type="NCBI Taxonomy" id="410659"/>
    <lineage>
        <taxon>unclassified sequences</taxon>
        <taxon>metagenomes</taxon>
        <taxon>ecological metagenomes</taxon>
    </lineage>
</organism>
<dbReference type="AlphaFoldDB" id="A0A1J5S757"/>
<name>A0A1J5S757_9ZZZZ</name>
<accession>A0A1J5S757</accession>
<feature type="transmembrane region" description="Helical" evidence="1">
    <location>
        <begin position="27"/>
        <end position="46"/>
    </location>
</feature>